<proteinExistence type="inferred from homology"/>
<evidence type="ECO:0000256" key="1">
    <source>
        <dbReference type="ARBA" id="ARBA00007074"/>
    </source>
</evidence>
<dbReference type="RefSeq" id="WP_169967342.1">
    <property type="nucleotide sequence ID" value="NZ_JAFBEC010000010.1"/>
</dbReference>
<evidence type="ECO:0000256" key="5">
    <source>
        <dbReference type="SAM" id="MobiDB-lite"/>
    </source>
</evidence>
<dbReference type="InterPro" id="IPR051202">
    <property type="entry name" value="Peptidase_C40"/>
</dbReference>
<organism evidence="7 8">
    <name type="scientific">Geomicrobium sediminis</name>
    <dbReference type="NCBI Taxonomy" id="1347788"/>
    <lineage>
        <taxon>Bacteria</taxon>
        <taxon>Bacillati</taxon>
        <taxon>Bacillota</taxon>
        <taxon>Bacilli</taxon>
        <taxon>Bacillales</taxon>
        <taxon>Geomicrobium</taxon>
    </lineage>
</organism>
<comment type="similarity">
    <text evidence="1">Belongs to the peptidase C40 family.</text>
</comment>
<dbReference type="PROSITE" id="PS51935">
    <property type="entry name" value="NLPC_P60"/>
    <property type="match status" value="1"/>
</dbReference>
<dbReference type="PANTHER" id="PTHR47053:SF1">
    <property type="entry name" value="MUREIN DD-ENDOPEPTIDASE MEPH-RELATED"/>
    <property type="match status" value="1"/>
</dbReference>
<gene>
    <name evidence="7" type="ORF">JOD17_003373</name>
</gene>
<dbReference type="PANTHER" id="PTHR47053">
    <property type="entry name" value="MUREIN DD-ENDOPEPTIDASE MEPH-RELATED"/>
    <property type="match status" value="1"/>
</dbReference>
<keyword evidence="2" id="KW-0645">Protease</keyword>
<dbReference type="InterPro" id="IPR002477">
    <property type="entry name" value="Peptidoglycan-bd-like"/>
</dbReference>
<reference evidence="7 8" key="1">
    <citation type="submission" date="2021-01" db="EMBL/GenBank/DDBJ databases">
        <title>Genomic Encyclopedia of Type Strains, Phase IV (KMG-IV): sequencing the most valuable type-strain genomes for metagenomic binning, comparative biology and taxonomic classification.</title>
        <authorList>
            <person name="Goeker M."/>
        </authorList>
    </citation>
    <scope>NUCLEOTIDE SEQUENCE [LARGE SCALE GENOMIC DNA]</scope>
    <source>
        <strain evidence="7 8">DSM 25540</strain>
    </source>
</reference>
<evidence type="ECO:0000313" key="8">
    <source>
        <dbReference type="Proteomes" id="UP000741863"/>
    </source>
</evidence>
<evidence type="ECO:0000256" key="3">
    <source>
        <dbReference type="ARBA" id="ARBA00022801"/>
    </source>
</evidence>
<evidence type="ECO:0000313" key="7">
    <source>
        <dbReference type="EMBL" id="MBM7634271.1"/>
    </source>
</evidence>
<protein>
    <submittedName>
        <fullName evidence="7">Cell wall-associated NlpC family hydrolase</fullName>
    </submittedName>
</protein>
<dbReference type="Pfam" id="PF00877">
    <property type="entry name" value="NLPC_P60"/>
    <property type="match status" value="1"/>
</dbReference>
<feature type="compositionally biased region" description="Polar residues" evidence="5">
    <location>
        <begin position="42"/>
        <end position="56"/>
    </location>
</feature>
<feature type="domain" description="NlpC/P60" evidence="6">
    <location>
        <begin position="140"/>
        <end position="261"/>
    </location>
</feature>
<dbReference type="InterPro" id="IPR036366">
    <property type="entry name" value="PGBDSf"/>
</dbReference>
<comment type="caution">
    <text evidence="7">The sequence shown here is derived from an EMBL/GenBank/DDBJ whole genome shotgun (WGS) entry which is preliminary data.</text>
</comment>
<feature type="region of interest" description="Disordered" evidence="5">
    <location>
        <begin position="36"/>
        <end position="56"/>
    </location>
</feature>
<dbReference type="Gene3D" id="3.90.1720.10">
    <property type="entry name" value="endopeptidase domain like (from Nostoc punctiforme)"/>
    <property type="match status" value="1"/>
</dbReference>
<dbReference type="EMBL" id="JAFBEC010000010">
    <property type="protein sequence ID" value="MBM7634271.1"/>
    <property type="molecule type" value="Genomic_DNA"/>
</dbReference>
<sequence>MRYLKKGEKLFISSSLVTAIMFAPVWSESTFAYANPDESNRTENSITEESTEPSQSNILIKRNDRGSEVRKLQSSLNTLGYSIQVDGIFGPDTESILKMYQEDQGLIVDGIAGPNTYRALGSNSIEESSPSNEDTTNEEQASSSKIVATAKSVLGTPYLWGGTTPDGLDSSGFINYVFSQNGIDVSRTHAEMWRNDGVRVETLNVGDVLFYEGTYDTAGASHSGIYIGNNQMIHAGAQGVVTADITSDYWQSHFIGIKSFK</sequence>
<feature type="region of interest" description="Disordered" evidence="5">
    <location>
        <begin position="121"/>
        <end position="144"/>
    </location>
</feature>
<keyword evidence="8" id="KW-1185">Reference proteome</keyword>
<dbReference type="InterPro" id="IPR036365">
    <property type="entry name" value="PGBD-like_sf"/>
</dbReference>
<dbReference type="Pfam" id="PF01471">
    <property type="entry name" value="PG_binding_1"/>
    <property type="match status" value="1"/>
</dbReference>
<dbReference type="SUPFAM" id="SSF54001">
    <property type="entry name" value="Cysteine proteinases"/>
    <property type="match status" value="1"/>
</dbReference>
<evidence type="ECO:0000256" key="4">
    <source>
        <dbReference type="ARBA" id="ARBA00022807"/>
    </source>
</evidence>
<dbReference type="InterPro" id="IPR000064">
    <property type="entry name" value="NLP_P60_dom"/>
</dbReference>
<feature type="compositionally biased region" description="Low complexity" evidence="5">
    <location>
        <begin position="122"/>
        <end position="133"/>
    </location>
</feature>
<dbReference type="SUPFAM" id="SSF47090">
    <property type="entry name" value="PGBD-like"/>
    <property type="match status" value="1"/>
</dbReference>
<evidence type="ECO:0000259" key="6">
    <source>
        <dbReference type="PROSITE" id="PS51935"/>
    </source>
</evidence>
<evidence type="ECO:0000256" key="2">
    <source>
        <dbReference type="ARBA" id="ARBA00022670"/>
    </source>
</evidence>
<dbReference type="Gene3D" id="1.10.101.10">
    <property type="entry name" value="PGBD-like superfamily/PGBD"/>
    <property type="match status" value="1"/>
</dbReference>
<keyword evidence="3 7" id="KW-0378">Hydrolase</keyword>
<keyword evidence="4" id="KW-0788">Thiol protease</keyword>
<name>A0ABS2PFZ1_9BACL</name>
<dbReference type="Proteomes" id="UP000741863">
    <property type="component" value="Unassembled WGS sequence"/>
</dbReference>
<dbReference type="InterPro" id="IPR038765">
    <property type="entry name" value="Papain-like_cys_pep_sf"/>
</dbReference>
<accession>A0ABS2PFZ1</accession>
<dbReference type="GO" id="GO:0016787">
    <property type="term" value="F:hydrolase activity"/>
    <property type="evidence" value="ECO:0007669"/>
    <property type="project" value="UniProtKB-KW"/>
</dbReference>